<name>A0ABV0C2Y6_9SPHI</name>
<evidence type="ECO:0000313" key="1">
    <source>
        <dbReference type="EMBL" id="MEN5380708.1"/>
    </source>
</evidence>
<dbReference type="EMBL" id="JBDJNQ010000024">
    <property type="protein sequence ID" value="MEN5380708.1"/>
    <property type="molecule type" value="Genomic_DNA"/>
</dbReference>
<dbReference type="RefSeq" id="WP_346583638.1">
    <property type="nucleotide sequence ID" value="NZ_JBDJNQ010000024.1"/>
</dbReference>
<gene>
    <name evidence="1" type="ORF">ABE541_25830</name>
</gene>
<proteinExistence type="predicted"/>
<accession>A0ABV0C2Y6</accession>
<evidence type="ECO:0000313" key="2">
    <source>
        <dbReference type="Proteomes" id="UP001409291"/>
    </source>
</evidence>
<dbReference type="Pfam" id="PF14390">
    <property type="entry name" value="DUF4420"/>
    <property type="match status" value="1"/>
</dbReference>
<protein>
    <submittedName>
        <fullName evidence="1">PD-(D/E)XK motif protein</fullName>
    </submittedName>
</protein>
<sequence>MQAFELNEKWNSLYVGKAIKILRIDSICRPDLFIGVDSEGQRCLTLKVSDIPDIYCEKSELSNLSIEYFAQDKRIVIRVLNEYFWDLFNDFIISIYNKIYDIVNVDEAVSEFLKTFNRWGDFFDDKKGTKLSEETIIGLFGELYLINYLLNQKDPHFSISEIENSWVGPYDKGHDFEFPNIEYEVKTKSSRNLDVNIASEYQLQEELGKDLQLVVIDLDKDYIEGISIKKIIMLIKDKLLEVGGDFLFIIDGLKQKNINFNDLEEYDNFRYKAEKIIFYDCLADGFPRLFRESLSPYIRKVRYQIRVSKLAEFIKLEKDL</sequence>
<dbReference type="InterPro" id="IPR025534">
    <property type="entry name" value="DUF4420"/>
</dbReference>
<organism evidence="1 2">
    <name type="scientific">Sphingobacterium kitahiroshimense</name>
    <dbReference type="NCBI Taxonomy" id="470446"/>
    <lineage>
        <taxon>Bacteria</taxon>
        <taxon>Pseudomonadati</taxon>
        <taxon>Bacteroidota</taxon>
        <taxon>Sphingobacteriia</taxon>
        <taxon>Sphingobacteriales</taxon>
        <taxon>Sphingobacteriaceae</taxon>
        <taxon>Sphingobacterium</taxon>
    </lineage>
</organism>
<keyword evidence="2" id="KW-1185">Reference proteome</keyword>
<comment type="caution">
    <text evidence="1">The sequence shown here is derived from an EMBL/GenBank/DDBJ whole genome shotgun (WGS) entry which is preliminary data.</text>
</comment>
<dbReference type="Proteomes" id="UP001409291">
    <property type="component" value="Unassembled WGS sequence"/>
</dbReference>
<reference evidence="1 2" key="1">
    <citation type="submission" date="2024-04" db="EMBL/GenBank/DDBJ databases">
        <title>WGS of bacteria from Torrens River.</title>
        <authorList>
            <person name="Wyrsch E.R."/>
            <person name="Drigo B."/>
        </authorList>
    </citation>
    <scope>NUCLEOTIDE SEQUENCE [LARGE SCALE GENOMIC DNA]</scope>
    <source>
        <strain evidence="1 2">TWI391</strain>
    </source>
</reference>